<accession>A0ABX1J2U3</accession>
<feature type="transmembrane region" description="Helical" evidence="1">
    <location>
        <begin position="135"/>
        <end position="154"/>
    </location>
</feature>
<evidence type="ECO:0000313" key="2">
    <source>
        <dbReference type="EMBL" id="NKQ54093.1"/>
    </source>
</evidence>
<dbReference type="RefSeq" id="WP_168515670.1">
    <property type="nucleotide sequence ID" value="NZ_JAAXLS010000008.1"/>
</dbReference>
<dbReference type="Pfam" id="PF09490">
    <property type="entry name" value="CbtA"/>
    <property type="match status" value="1"/>
</dbReference>
<feature type="transmembrane region" description="Helical" evidence="1">
    <location>
        <begin position="161"/>
        <end position="185"/>
    </location>
</feature>
<keyword evidence="3" id="KW-1185">Reference proteome</keyword>
<reference evidence="2 3" key="1">
    <citation type="submission" date="2020-04" db="EMBL/GenBank/DDBJ databases">
        <title>Novel species.</title>
        <authorList>
            <person name="Teo W.F.A."/>
            <person name="Lipun K."/>
            <person name="Srisuk N."/>
            <person name="Duangmal K."/>
        </authorList>
    </citation>
    <scope>NUCLEOTIDE SEQUENCE [LARGE SCALE GENOMIC DNA]</scope>
    <source>
        <strain evidence="2 3">K13G38</strain>
    </source>
</reference>
<feature type="transmembrane region" description="Helical" evidence="1">
    <location>
        <begin position="95"/>
        <end position="115"/>
    </location>
</feature>
<sequence length="242" mass="25198">MMRTLLVRGMAAGLVAAVLATVFGYVAGEPTVSTAIGFEESLPHDHHGAELVSRGVQSSIGLFVGVGVYGIAIGGLLALAFAFAYGRIGTLRPRLTALLVTACAFAVAVVVPFLKYPANPPAVGQEGTIQSRTELYFAFVALSIVVGLVAVVAGRKVTERFDAWAGGITACVGYLVVMALCAWLMPIVDEVPAQFPASALWSFRIASLGTQVTLWGSLGLIFGTLAERAFTRSAVPQANPAV</sequence>
<dbReference type="EMBL" id="JAAXLS010000008">
    <property type="protein sequence ID" value="NKQ54093.1"/>
    <property type="molecule type" value="Genomic_DNA"/>
</dbReference>
<proteinExistence type="predicted"/>
<keyword evidence="1" id="KW-0472">Membrane</keyword>
<feature type="transmembrane region" description="Helical" evidence="1">
    <location>
        <begin position="205"/>
        <end position="226"/>
    </location>
</feature>
<evidence type="ECO:0000313" key="3">
    <source>
        <dbReference type="Proteomes" id="UP000715441"/>
    </source>
</evidence>
<organism evidence="2 3">
    <name type="scientific">Amycolatopsis acididurans</name>
    <dbReference type="NCBI Taxonomy" id="2724524"/>
    <lineage>
        <taxon>Bacteria</taxon>
        <taxon>Bacillati</taxon>
        <taxon>Actinomycetota</taxon>
        <taxon>Actinomycetes</taxon>
        <taxon>Pseudonocardiales</taxon>
        <taxon>Pseudonocardiaceae</taxon>
        <taxon>Amycolatopsis</taxon>
    </lineage>
</organism>
<protein>
    <submittedName>
        <fullName evidence="2">CbtA family protein</fullName>
    </submittedName>
</protein>
<feature type="transmembrane region" description="Helical" evidence="1">
    <location>
        <begin position="60"/>
        <end position="83"/>
    </location>
</feature>
<comment type="caution">
    <text evidence="2">The sequence shown here is derived from an EMBL/GenBank/DDBJ whole genome shotgun (WGS) entry which is preliminary data.</text>
</comment>
<dbReference type="InterPro" id="IPR012666">
    <property type="entry name" value="CbtA_put"/>
</dbReference>
<keyword evidence="1" id="KW-0812">Transmembrane</keyword>
<gene>
    <name evidence="2" type="ORF">HFP15_14490</name>
</gene>
<name>A0ABX1J2U3_9PSEU</name>
<evidence type="ECO:0000256" key="1">
    <source>
        <dbReference type="SAM" id="Phobius"/>
    </source>
</evidence>
<dbReference type="Proteomes" id="UP000715441">
    <property type="component" value="Unassembled WGS sequence"/>
</dbReference>
<keyword evidence="1" id="KW-1133">Transmembrane helix</keyword>